<accession>A0ACC2WZ53</accession>
<name>A0ACC2WZ53_9TREE</name>
<organism evidence="1 2">
    <name type="scientific">Naganishia onofrii</name>
    <dbReference type="NCBI Taxonomy" id="1851511"/>
    <lineage>
        <taxon>Eukaryota</taxon>
        <taxon>Fungi</taxon>
        <taxon>Dikarya</taxon>
        <taxon>Basidiomycota</taxon>
        <taxon>Agaricomycotina</taxon>
        <taxon>Tremellomycetes</taxon>
        <taxon>Filobasidiales</taxon>
        <taxon>Filobasidiaceae</taxon>
        <taxon>Naganishia</taxon>
    </lineage>
</organism>
<comment type="caution">
    <text evidence="1">The sequence shown here is derived from an EMBL/GenBank/DDBJ whole genome shotgun (WGS) entry which is preliminary data.</text>
</comment>
<proteinExistence type="predicted"/>
<protein>
    <submittedName>
        <fullName evidence="1">Uncharacterized protein</fullName>
    </submittedName>
</protein>
<dbReference type="EMBL" id="JASBWV010000041">
    <property type="protein sequence ID" value="KAJ9115787.1"/>
    <property type="molecule type" value="Genomic_DNA"/>
</dbReference>
<evidence type="ECO:0000313" key="1">
    <source>
        <dbReference type="EMBL" id="KAJ9115787.1"/>
    </source>
</evidence>
<dbReference type="Proteomes" id="UP001234202">
    <property type="component" value="Unassembled WGS sequence"/>
</dbReference>
<keyword evidence="2" id="KW-1185">Reference proteome</keyword>
<evidence type="ECO:0000313" key="2">
    <source>
        <dbReference type="Proteomes" id="UP001234202"/>
    </source>
</evidence>
<gene>
    <name evidence="1" type="ORF">QFC24_006895</name>
</gene>
<reference evidence="1" key="1">
    <citation type="submission" date="2023-04" db="EMBL/GenBank/DDBJ databases">
        <title>Draft Genome sequencing of Naganishia species isolated from polar environments using Oxford Nanopore Technology.</title>
        <authorList>
            <person name="Leo P."/>
            <person name="Venkateswaran K."/>
        </authorList>
    </citation>
    <scope>NUCLEOTIDE SEQUENCE</scope>
    <source>
        <strain evidence="1">DBVPG 5303</strain>
    </source>
</reference>
<sequence length="451" mass="48013">MLGHSLAGLLTNLQQIFSAQPPVYARPPPTQAGTTSRPAPAPQQPQTPPIAHNQPPPPPERPAALHPSRQQSIDQLPVYQPTGTVLGHPPPLAVHIPQPQPRLPQGTALAFAVPTPSGGPPPVPPSPLRTHARQGSVPLGPVSSPGSPLRPVPNGNPISGPQRAHDPSQVAGPSYYPHQPQEGAMLARAAPPSAIYGGPMAPFPRPVNGYVPGKPAQQQQFSPLAPQRQQSAAPVLQPRTAPKPPIPDLLSSDEEEGTPQGAARSASTPLPVNTLPGQGDPHAPARPLPPATLHLHSLLASHLQNRLPHLLAHLGSQTTQLESVRADLETGAPAIQDEMARLEAVRGVCEGVVNRVGAVVTAGEKRCEELQARGEVSVDEVVCSISIVHNQLIDLVAEDNAIEDTIYHLTRALDAERIDLDRFLKQIRILGREQYQKRALIEKITMELRGR</sequence>